<feature type="domain" description="F-box" evidence="1">
    <location>
        <begin position="35"/>
        <end position="88"/>
    </location>
</feature>
<gene>
    <name evidence="2" type="ORF">TanjilG_15673</name>
</gene>
<dbReference type="InterPro" id="IPR036866">
    <property type="entry name" value="RibonucZ/Hydroxyglut_hydro"/>
</dbReference>
<dbReference type="InterPro" id="IPR001279">
    <property type="entry name" value="Metallo-B-lactamas"/>
</dbReference>
<dbReference type="InterPro" id="IPR001810">
    <property type="entry name" value="F-box_dom"/>
</dbReference>
<dbReference type="SMART" id="SM00849">
    <property type="entry name" value="Lactamase_B"/>
    <property type="match status" value="1"/>
</dbReference>
<dbReference type="Pfam" id="PF00646">
    <property type="entry name" value="F-box"/>
    <property type="match status" value="1"/>
</dbReference>
<dbReference type="SUPFAM" id="SSF56281">
    <property type="entry name" value="Metallo-hydrolase/oxidoreductase"/>
    <property type="match status" value="1"/>
</dbReference>
<keyword evidence="3" id="KW-1185">Reference proteome</keyword>
<organism evidence="2 3">
    <name type="scientific">Lupinus angustifolius</name>
    <name type="common">Narrow-leaved blue lupine</name>
    <dbReference type="NCBI Taxonomy" id="3871"/>
    <lineage>
        <taxon>Eukaryota</taxon>
        <taxon>Viridiplantae</taxon>
        <taxon>Streptophyta</taxon>
        <taxon>Embryophyta</taxon>
        <taxon>Tracheophyta</taxon>
        <taxon>Spermatophyta</taxon>
        <taxon>Magnoliopsida</taxon>
        <taxon>eudicotyledons</taxon>
        <taxon>Gunneridae</taxon>
        <taxon>Pentapetalae</taxon>
        <taxon>rosids</taxon>
        <taxon>fabids</taxon>
        <taxon>Fabales</taxon>
        <taxon>Fabaceae</taxon>
        <taxon>Papilionoideae</taxon>
        <taxon>50 kb inversion clade</taxon>
        <taxon>genistoids sensu lato</taxon>
        <taxon>core genistoids</taxon>
        <taxon>Genisteae</taxon>
        <taxon>Lupinus</taxon>
    </lineage>
</organism>
<proteinExistence type="predicted"/>
<dbReference type="AlphaFoldDB" id="A0A1J7GWH9"/>
<dbReference type="SUPFAM" id="SSF52058">
    <property type="entry name" value="L domain-like"/>
    <property type="match status" value="1"/>
</dbReference>
<dbReference type="CDD" id="cd16279">
    <property type="entry name" value="metallo-hydrolase-like_MBL-fold"/>
    <property type="match status" value="1"/>
</dbReference>
<sequence>MTKVEFRESGLVVKKMKKINLAPENVDYCKSADYQDRLGDLPDCLIHHILSFVETKDAIRTSVLSKRWRHLWASVTCLNFSSKSFARLVEFKKFVLWVLSHRDSSQVKVLIYSRFGVDYATDQYLLNKVIEYAASHGVEEIRINLRAKTCGSPPVEIPLALFACQSLKMLEFKDCHPTNVSFPFGCKSLETLHLERFSMHPAAANFSNPFASLAELFGFTTLTTLHLNSFSMCYTGIDSLDPFGNCVNLKTLHLSEMSFQSDLNPKDFVISAPQLKNLSLMCNRFKCKIVVASPQLTNFSYLYSTRCSFLEFTLPSMDGLTIDIHELHDQLEKSPHKKRRDTLHGLVNMLRGHRNSEAVKLSFCTVAKKTMQFMVLTKPDKKRKTELNFYQILDCWVVTLANKGKKHNPIPVSSILIAMRQNAATREFYHVIDFASANGNVGLELPADQAEVIFIGTGTSEGVPRVSCLTNPLKKCLICSKAAEPGNKNRRLNTSILIRHPTSTGSHNILIDAGKFFYQSALRWFPAFGLGKDTCTNYGSIMESTQFGPFIKGYSGPGCCPVACVGLCEEDVTVFVIRTLDAVIITHSHADAIGGLDDLRDWTNNVQPNIPIYVAKRDFEVMTKTHYYLVDTSVIIPGAAVSELQFNIISEEPFVVHGLKLTPLPVWHGKGYRSLGFRFGNICYISDVSDIPEETYPLLMDCEILIMDALRPDRSTATHFGLPRALEEVRKIRPKRTLFTGMMHLMDHEEVNNYLSTLMESEGLDVQLSYDGLRVPIKL</sequence>
<evidence type="ECO:0000313" key="3">
    <source>
        <dbReference type="Proteomes" id="UP000188354"/>
    </source>
</evidence>
<protein>
    <recommendedName>
        <fullName evidence="1">F-box domain-containing protein</fullName>
    </recommendedName>
</protein>
<dbReference type="PANTHER" id="PTHR42663:SF3">
    <property type="entry name" value="OS09G0363800 PROTEIN"/>
    <property type="match status" value="1"/>
</dbReference>
<dbReference type="SMART" id="SM00256">
    <property type="entry name" value="FBOX"/>
    <property type="match status" value="1"/>
</dbReference>
<dbReference type="Gene3D" id="3.80.10.10">
    <property type="entry name" value="Ribonuclease Inhibitor"/>
    <property type="match status" value="1"/>
</dbReference>
<dbReference type="Pfam" id="PF12706">
    <property type="entry name" value="Lactamase_B_2"/>
    <property type="match status" value="1"/>
</dbReference>
<dbReference type="InterPro" id="IPR053781">
    <property type="entry name" value="F-box_AtFBL13-like"/>
</dbReference>
<name>A0A1J7GWH9_LUPAN</name>
<dbReference type="InterPro" id="IPR036047">
    <property type="entry name" value="F-box-like_dom_sf"/>
</dbReference>
<dbReference type="Gramene" id="OIW04928">
    <property type="protein sequence ID" value="OIW04928"/>
    <property type="gene ID" value="TanjilG_15673"/>
</dbReference>
<reference evidence="2 3" key="1">
    <citation type="journal article" date="2017" name="Plant Biotechnol. J.">
        <title>A comprehensive draft genome sequence for lupin (Lupinus angustifolius), an emerging health food: insights into plant-microbe interactions and legume evolution.</title>
        <authorList>
            <person name="Hane J.K."/>
            <person name="Ming Y."/>
            <person name="Kamphuis L.G."/>
            <person name="Nelson M.N."/>
            <person name="Garg G."/>
            <person name="Atkins C.A."/>
            <person name="Bayer P.E."/>
            <person name="Bravo A."/>
            <person name="Bringans S."/>
            <person name="Cannon S."/>
            <person name="Edwards D."/>
            <person name="Foley R."/>
            <person name="Gao L.L."/>
            <person name="Harrison M.J."/>
            <person name="Huang W."/>
            <person name="Hurgobin B."/>
            <person name="Li S."/>
            <person name="Liu C.W."/>
            <person name="McGrath A."/>
            <person name="Morahan G."/>
            <person name="Murray J."/>
            <person name="Weller J."/>
            <person name="Jian J."/>
            <person name="Singh K.B."/>
        </authorList>
    </citation>
    <scope>NUCLEOTIDE SEQUENCE [LARGE SCALE GENOMIC DNA]</scope>
    <source>
        <strain evidence="3">cv. Tanjil</strain>
        <tissue evidence="2">Whole plant</tissue>
    </source>
</reference>
<evidence type="ECO:0000259" key="1">
    <source>
        <dbReference type="PROSITE" id="PS50181"/>
    </source>
</evidence>
<evidence type="ECO:0000313" key="2">
    <source>
        <dbReference type="EMBL" id="OIW04928.1"/>
    </source>
</evidence>
<dbReference type="CDD" id="cd22160">
    <property type="entry name" value="F-box_AtFBL13-like"/>
    <property type="match status" value="1"/>
</dbReference>
<dbReference type="Proteomes" id="UP000188354">
    <property type="component" value="Chromosome LG09"/>
</dbReference>
<dbReference type="PANTHER" id="PTHR42663">
    <property type="entry name" value="HYDROLASE C777.06C-RELATED-RELATED"/>
    <property type="match status" value="1"/>
</dbReference>
<dbReference type="STRING" id="3871.A0A1J7GWH9"/>
<accession>A0A1J7GWH9</accession>
<dbReference type="Gene3D" id="3.60.15.10">
    <property type="entry name" value="Ribonuclease Z/Hydroxyacylglutathione hydrolase-like"/>
    <property type="match status" value="1"/>
</dbReference>
<dbReference type="Gene3D" id="1.20.1280.50">
    <property type="match status" value="1"/>
</dbReference>
<dbReference type="EMBL" id="CM007369">
    <property type="protein sequence ID" value="OIW04928.1"/>
    <property type="molecule type" value="Genomic_DNA"/>
</dbReference>
<dbReference type="InterPro" id="IPR032675">
    <property type="entry name" value="LRR_dom_sf"/>
</dbReference>
<dbReference type="SUPFAM" id="SSF81383">
    <property type="entry name" value="F-box domain"/>
    <property type="match status" value="1"/>
</dbReference>
<dbReference type="PROSITE" id="PS50181">
    <property type="entry name" value="FBOX"/>
    <property type="match status" value="1"/>
</dbReference>